<proteinExistence type="inferred from homology"/>
<gene>
    <name evidence="9" type="primary">ORC4</name>
    <name evidence="9" type="ORF">LTR69_006533</name>
</gene>
<reference evidence="9 10" key="1">
    <citation type="submission" date="2023-08" db="EMBL/GenBank/DDBJ databases">
        <title>Black Yeasts Isolated from many extreme environments.</title>
        <authorList>
            <person name="Coleine C."/>
            <person name="Stajich J.E."/>
            <person name="Selbmann L."/>
        </authorList>
    </citation>
    <scope>NUCLEOTIDE SEQUENCE [LARGE SCALE GENOMIC DNA]</scope>
    <source>
        <strain evidence="9 10">CCFEE 6328</strain>
    </source>
</reference>
<evidence type="ECO:0000259" key="8">
    <source>
        <dbReference type="Pfam" id="PF14629"/>
    </source>
</evidence>
<dbReference type="PANTHER" id="PTHR12087:SF0">
    <property type="entry name" value="ORIGIN RECOGNITION COMPLEX SUBUNIT 4"/>
    <property type="match status" value="1"/>
</dbReference>
<comment type="similarity">
    <text evidence="2">Belongs to the ORC4 family.</text>
</comment>
<feature type="compositionally biased region" description="Polar residues" evidence="6">
    <location>
        <begin position="168"/>
        <end position="179"/>
    </location>
</feature>
<evidence type="ECO:0000256" key="6">
    <source>
        <dbReference type="SAM" id="MobiDB-lite"/>
    </source>
</evidence>
<evidence type="ECO:0000256" key="1">
    <source>
        <dbReference type="ARBA" id="ARBA00004123"/>
    </source>
</evidence>
<evidence type="ECO:0000259" key="7">
    <source>
        <dbReference type="Pfam" id="PF13191"/>
    </source>
</evidence>
<dbReference type="InterPro" id="IPR027417">
    <property type="entry name" value="P-loop_NTPase"/>
</dbReference>
<feature type="domain" description="Orc1-like AAA ATPase" evidence="7">
    <location>
        <begin position="357"/>
        <end position="524"/>
    </location>
</feature>
<dbReference type="PANTHER" id="PTHR12087">
    <property type="entry name" value="ORIGIN RECOGNITION COMPLEX SUBUNIT 4"/>
    <property type="match status" value="1"/>
</dbReference>
<keyword evidence="4" id="KW-0238">DNA-binding</keyword>
<feature type="domain" description="Origin recognition complex subunit 4 C-terminal" evidence="8">
    <location>
        <begin position="566"/>
        <end position="802"/>
    </location>
</feature>
<keyword evidence="5" id="KW-0539">Nucleus</keyword>
<evidence type="ECO:0000256" key="3">
    <source>
        <dbReference type="ARBA" id="ARBA00022705"/>
    </source>
</evidence>
<evidence type="ECO:0000313" key="9">
    <source>
        <dbReference type="EMBL" id="KAK5059243.1"/>
    </source>
</evidence>
<comment type="subcellular location">
    <subcellularLocation>
        <location evidence="1">Nucleus</location>
    </subcellularLocation>
</comment>
<dbReference type="Pfam" id="PF13191">
    <property type="entry name" value="AAA_16"/>
    <property type="match status" value="1"/>
</dbReference>
<dbReference type="InterPro" id="IPR041664">
    <property type="entry name" value="AAA_16"/>
</dbReference>
<feature type="compositionally biased region" description="Basic residues" evidence="6">
    <location>
        <begin position="209"/>
        <end position="218"/>
    </location>
</feature>
<dbReference type="Proteomes" id="UP001345691">
    <property type="component" value="Unassembled WGS sequence"/>
</dbReference>
<keyword evidence="3" id="KW-0235">DNA replication</keyword>
<keyword evidence="10" id="KW-1185">Reference proteome</keyword>
<feature type="compositionally biased region" description="Basic residues" evidence="6">
    <location>
        <begin position="8"/>
        <end position="22"/>
    </location>
</feature>
<sequence>MDGLDRPSKRRRTGTYATRRRTLNTVDEADSNIKDVQNGTQNQEVVDESATESVKDTAGEVEETEAAKSVSRTSSTRKRRPSNRALDTSVDPTSSTNRRRPRKYTTTDEAGDIEKARESTAGGQEIDGVGDDEKDEHEETTQQRRSSGRARRAPRRFSPDPEPLEKPSQPQTKASQKSQPKPRRTKDVREDNGTVAPSPQPKGILTPSRHARGKKTSPRKSVVFDADEQQIEEQLGFKDINTSSKSKASTKNTNNATDTSPSKASSQQKEIGAKAATTRTDLLLDNVDDEDDELEIEPAPNVDDILSWNNTKTTRIDGSQRTSLDEQQEDVHITEIKTEILSRITGQSLPSISNLQTQYDTLHSLLEATIAAGESNSLLLLGSRGSGKSLLISHALADLSRSHGNDFHVVRLNGFFQTDDKLALREIWRQLGREMAVSEDETGEVTSYADTMASLLSLLSHPEEFTDPDAMMLDGTNDEEVNKTAKSVVFVLDEFDLFTTHPRQTLLYNLFDIAQARKAPIAVIGCSTRMDVVDCLEKRVKSRFSHRWLHIPSMKTLKAFEDAVINALIMPVDRKEALGVSKDDLEWRQRWNTVVKTQLVSQPSMQDLLKKTFYSTKSIPDVLAALYIPIATLSVPHESAALTTANDNDSQEHAIEGVVKMATMSNSSPSLLAVLPQLPTLHLSLLIAAARLETVHNFEAANFALVYSHYVELLKRSRLQRSSLSARSHGAALTGAGFRQWSKSTATGAWEDLAQWEMIVPVSRAAVAGGGSKFSEDTLGGDSVGVRMFRVDVALDEIAWAVRERLGGVGAGEVLSKWCNEV</sequence>
<feature type="compositionally biased region" description="Basic residues" evidence="6">
    <location>
        <begin position="146"/>
        <end position="155"/>
    </location>
</feature>
<evidence type="ECO:0000256" key="4">
    <source>
        <dbReference type="ARBA" id="ARBA00023125"/>
    </source>
</evidence>
<comment type="caution">
    <text evidence="9">The sequence shown here is derived from an EMBL/GenBank/DDBJ whole genome shotgun (WGS) entry which is preliminary data.</text>
</comment>
<name>A0ABR0J9E4_9EURO</name>
<evidence type="ECO:0000256" key="5">
    <source>
        <dbReference type="ARBA" id="ARBA00023242"/>
    </source>
</evidence>
<feature type="compositionally biased region" description="Polar residues" evidence="6">
    <location>
        <begin position="258"/>
        <end position="269"/>
    </location>
</feature>
<dbReference type="EMBL" id="JAVRRF010000013">
    <property type="protein sequence ID" value="KAK5059243.1"/>
    <property type="molecule type" value="Genomic_DNA"/>
</dbReference>
<feature type="compositionally biased region" description="Polar residues" evidence="6">
    <location>
        <begin position="34"/>
        <end position="44"/>
    </location>
</feature>
<accession>A0ABR0J9E4</accession>
<dbReference type="Gene3D" id="3.40.50.300">
    <property type="entry name" value="P-loop containing nucleotide triphosphate hydrolases"/>
    <property type="match status" value="1"/>
</dbReference>
<feature type="region of interest" description="Disordered" evidence="6">
    <location>
        <begin position="1"/>
        <end position="277"/>
    </location>
</feature>
<evidence type="ECO:0000313" key="10">
    <source>
        <dbReference type="Proteomes" id="UP001345691"/>
    </source>
</evidence>
<organism evidence="9 10">
    <name type="scientific">Exophiala sideris</name>
    <dbReference type="NCBI Taxonomy" id="1016849"/>
    <lineage>
        <taxon>Eukaryota</taxon>
        <taxon>Fungi</taxon>
        <taxon>Dikarya</taxon>
        <taxon>Ascomycota</taxon>
        <taxon>Pezizomycotina</taxon>
        <taxon>Eurotiomycetes</taxon>
        <taxon>Chaetothyriomycetidae</taxon>
        <taxon>Chaetothyriales</taxon>
        <taxon>Herpotrichiellaceae</taxon>
        <taxon>Exophiala</taxon>
    </lineage>
</organism>
<dbReference type="SUPFAM" id="SSF52540">
    <property type="entry name" value="P-loop containing nucleoside triphosphate hydrolases"/>
    <property type="match status" value="1"/>
</dbReference>
<feature type="compositionally biased region" description="Low complexity" evidence="6">
    <location>
        <begin position="241"/>
        <end position="257"/>
    </location>
</feature>
<evidence type="ECO:0000256" key="2">
    <source>
        <dbReference type="ARBA" id="ARBA00005334"/>
    </source>
</evidence>
<dbReference type="InterPro" id="IPR016527">
    <property type="entry name" value="ORC4"/>
</dbReference>
<protein>
    <submittedName>
        <fullName evidence="9">Origin recognition complex subunit 4</fullName>
    </submittedName>
</protein>
<dbReference type="Pfam" id="PF14629">
    <property type="entry name" value="ORC4_C"/>
    <property type="match status" value="1"/>
</dbReference>
<dbReference type="InterPro" id="IPR032705">
    <property type="entry name" value="ORC4_C"/>
</dbReference>